<proteinExistence type="predicted"/>
<dbReference type="Proteomes" id="UP000827092">
    <property type="component" value="Unassembled WGS sequence"/>
</dbReference>
<evidence type="ECO:0000256" key="1">
    <source>
        <dbReference type="SAM" id="SignalP"/>
    </source>
</evidence>
<gene>
    <name evidence="3" type="ORF">JTE90_025731</name>
</gene>
<dbReference type="SUPFAM" id="SSF54060">
    <property type="entry name" value="His-Me finger endonucleases"/>
    <property type="match status" value="1"/>
</dbReference>
<sequence>MCSWNKVITVVFVLLKFSNTLEANQEINVEPAAPNGIEFSNNDGQSNSQEFLNFPNLEMQQFEPDPPTTSNVPKEKMEYMFRVYATNCSCPQTKKQVDVADKLSKNLQHLPFGVPYSHEDNVTLRLLYNDDYITAFDLKYRIPMWTSFTIKGKKDLYTDRPVCWTGDARIAFSDTAQCGDYDTDIVKRNYIVQGPVFPLDYSNPSSEDQVAYITNSIPKSLNHTRMVETKLYHVLKTWAQESGELNVVIGPAFDLDHNGLRPHIGTIMRTHAMHGPLIVPTHLFVIATWCSAANSKINECDSLNLSAHSFLVPNKPFPMESTIAENILQESSTSVADIENLSGLTFYTQLPMHDAIRLRKIPSERQLPEIE</sequence>
<dbReference type="GO" id="GO:0016787">
    <property type="term" value="F:hydrolase activity"/>
    <property type="evidence" value="ECO:0007669"/>
    <property type="project" value="InterPro"/>
</dbReference>
<dbReference type="AlphaFoldDB" id="A0AAV6UUI9"/>
<dbReference type="Gene3D" id="3.40.570.10">
    <property type="entry name" value="Extracellular Endonuclease, subunit A"/>
    <property type="match status" value="1"/>
</dbReference>
<dbReference type="InterPro" id="IPR001604">
    <property type="entry name" value="Endo_G_ENPP1-like_dom"/>
</dbReference>
<keyword evidence="1" id="KW-0732">Signal</keyword>
<reference evidence="3 4" key="1">
    <citation type="journal article" date="2022" name="Nat. Ecol. Evol.">
        <title>A masculinizing supergene underlies an exaggerated male reproductive morph in a spider.</title>
        <authorList>
            <person name="Hendrickx F."/>
            <person name="De Corte Z."/>
            <person name="Sonet G."/>
            <person name="Van Belleghem S.M."/>
            <person name="Kostlbacher S."/>
            <person name="Vangestel C."/>
        </authorList>
    </citation>
    <scope>NUCLEOTIDE SEQUENCE [LARGE SCALE GENOMIC DNA]</scope>
    <source>
        <strain evidence="3">W744_W776</strain>
    </source>
</reference>
<dbReference type="EMBL" id="JAFNEN010000253">
    <property type="protein sequence ID" value="KAG8187960.1"/>
    <property type="molecule type" value="Genomic_DNA"/>
</dbReference>
<feature type="signal peptide" evidence="1">
    <location>
        <begin position="1"/>
        <end position="23"/>
    </location>
</feature>
<accession>A0AAV6UUI9</accession>
<keyword evidence="4" id="KW-1185">Reference proteome</keyword>
<dbReference type="InterPro" id="IPR020821">
    <property type="entry name" value="ENPP1-3/EXOG-like_nuc-like"/>
</dbReference>
<dbReference type="GO" id="GO:0003676">
    <property type="term" value="F:nucleic acid binding"/>
    <property type="evidence" value="ECO:0007669"/>
    <property type="project" value="InterPro"/>
</dbReference>
<evidence type="ECO:0000259" key="2">
    <source>
        <dbReference type="SMART" id="SM00477"/>
    </source>
</evidence>
<dbReference type="Pfam" id="PF01223">
    <property type="entry name" value="Endonuclease_NS"/>
    <property type="match status" value="1"/>
</dbReference>
<organism evidence="3 4">
    <name type="scientific">Oedothorax gibbosus</name>
    <dbReference type="NCBI Taxonomy" id="931172"/>
    <lineage>
        <taxon>Eukaryota</taxon>
        <taxon>Metazoa</taxon>
        <taxon>Ecdysozoa</taxon>
        <taxon>Arthropoda</taxon>
        <taxon>Chelicerata</taxon>
        <taxon>Arachnida</taxon>
        <taxon>Araneae</taxon>
        <taxon>Araneomorphae</taxon>
        <taxon>Entelegynae</taxon>
        <taxon>Araneoidea</taxon>
        <taxon>Linyphiidae</taxon>
        <taxon>Erigoninae</taxon>
        <taxon>Oedothorax</taxon>
    </lineage>
</organism>
<protein>
    <recommendedName>
        <fullName evidence="2">ENPP1-3/EXOG-like endonuclease/phosphodiesterase domain-containing protein</fullName>
    </recommendedName>
</protein>
<evidence type="ECO:0000313" key="4">
    <source>
        <dbReference type="Proteomes" id="UP000827092"/>
    </source>
</evidence>
<evidence type="ECO:0000313" key="3">
    <source>
        <dbReference type="EMBL" id="KAG8187960.1"/>
    </source>
</evidence>
<dbReference type="GO" id="GO:0046872">
    <property type="term" value="F:metal ion binding"/>
    <property type="evidence" value="ECO:0007669"/>
    <property type="project" value="InterPro"/>
</dbReference>
<feature type="domain" description="ENPP1-3/EXOG-like endonuclease/phosphodiesterase" evidence="2">
    <location>
        <begin position="129"/>
        <end position="353"/>
    </location>
</feature>
<dbReference type="InterPro" id="IPR044925">
    <property type="entry name" value="His-Me_finger_sf"/>
</dbReference>
<comment type="caution">
    <text evidence="3">The sequence shown here is derived from an EMBL/GenBank/DDBJ whole genome shotgun (WGS) entry which is preliminary data.</text>
</comment>
<dbReference type="InterPro" id="IPR044929">
    <property type="entry name" value="DNA/RNA_non-sp_Endonuclease_sf"/>
</dbReference>
<dbReference type="SMART" id="SM00477">
    <property type="entry name" value="NUC"/>
    <property type="match status" value="1"/>
</dbReference>
<name>A0AAV6UUI9_9ARAC</name>
<feature type="chain" id="PRO_5043630530" description="ENPP1-3/EXOG-like endonuclease/phosphodiesterase domain-containing protein" evidence="1">
    <location>
        <begin position="24"/>
        <end position="371"/>
    </location>
</feature>